<protein>
    <submittedName>
        <fullName evidence="1">DNA polymerase III subunit chi</fullName>
    </submittedName>
</protein>
<evidence type="ECO:0000313" key="2">
    <source>
        <dbReference type="Proteomes" id="UP000290958"/>
    </source>
</evidence>
<gene>
    <name evidence="1" type="ORF">EQG66_12135</name>
</gene>
<proteinExistence type="predicted"/>
<dbReference type="OrthoDB" id="9795973at2"/>
<dbReference type="AlphaFoldDB" id="A0A4Q1KFS1"/>
<dbReference type="Pfam" id="PF04364">
    <property type="entry name" value="DNA_pol3_chi"/>
    <property type="match status" value="1"/>
</dbReference>
<dbReference type="GO" id="GO:0006260">
    <property type="term" value="P:DNA replication"/>
    <property type="evidence" value="ECO:0007669"/>
    <property type="project" value="InterPro"/>
</dbReference>
<dbReference type="RefSeq" id="WP_129404861.1">
    <property type="nucleotide sequence ID" value="NZ_SBKP01000013.1"/>
</dbReference>
<reference evidence="2" key="1">
    <citation type="submission" date="2019-01" db="EMBL/GenBank/DDBJ databases">
        <title>Cytophagaceae bacterium strain CAR-16.</title>
        <authorList>
            <person name="Chen W.-M."/>
        </authorList>
    </citation>
    <scope>NUCLEOTIDE SEQUENCE [LARGE SCALE GENOMIC DNA]</scope>
    <source>
        <strain evidence="2">CHR27</strain>
    </source>
</reference>
<dbReference type="GO" id="GO:0003677">
    <property type="term" value="F:DNA binding"/>
    <property type="evidence" value="ECO:0007669"/>
    <property type="project" value="InterPro"/>
</dbReference>
<sequence length="147" mass="16520">MRVDFYQLSRDPVEQVLPVIAQKLLDDGARLLVVDGREGALARFSRALWEWKPESFLAHGIAGEGDDAMQPILLTAEAAATPANAARNIALTDGVWREEALSFERAFYFFDDGTIAAARDCWRALKGRADVTPRFWRQEGRKWIEGP</sequence>
<dbReference type="GO" id="GO:0003887">
    <property type="term" value="F:DNA-directed DNA polymerase activity"/>
    <property type="evidence" value="ECO:0007669"/>
    <property type="project" value="InterPro"/>
</dbReference>
<dbReference type="Proteomes" id="UP000290958">
    <property type="component" value="Unassembled WGS sequence"/>
</dbReference>
<dbReference type="SUPFAM" id="SSF102400">
    <property type="entry name" value="DNA polymerase III chi subunit"/>
    <property type="match status" value="1"/>
</dbReference>
<dbReference type="PANTHER" id="PTHR38767">
    <property type="entry name" value="DNA POLYMERASE III SUBUNIT CHI"/>
    <property type="match status" value="1"/>
</dbReference>
<comment type="caution">
    <text evidence="1">The sequence shown here is derived from an EMBL/GenBank/DDBJ whole genome shotgun (WGS) entry which is preliminary data.</text>
</comment>
<dbReference type="PANTHER" id="PTHR38767:SF1">
    <property type="entry name" value="DNA POLYMERASE III SUBUNIT CHI"/>
    <property type="match status" value="1"/>
</dbReference>
<dbReference type="GO" id="GO:0032298">
    <property type="term" value="P:positive regulation of DNA-templated DNA replication initiation"/>
    <property type="evidence" value="ECO:0007669"/>
    <property type="project" value="TreeGrafter"/>
</dbReference>
<dbReference type="InterPro" id="IPR007459">
    <property type="entry name" value="DNA_pol3_chi"/>
</dbReference>
<keyword evidence="2" id="KW-1185">Reference proteome</keyword>
<evidence type="ECO:0000313" key="1">
    <source>
        <dbReference type="EMBL" id="RXR27218.1"/>
    </source>
</evidence>
<dbReference type="Gene3D" id="3.40.50.10110">
    <property type="entry name" value="DNA polymerase III subunit chi"/>
    <property type="match status" value="1"/>
</dbReference>
<dbReference type="EMBL" id="SBKP01000013">
    <property type="protein sequence ID" value="RXR27218.1"/>
    <property type="molecule type" value="Genomic_DNA"/>
</dbReference>
<name>A0A4Q1KFS1_9SPHN</name>
<dbReference type="InterPro" id="IPR036768">
    <property type="entry name" value="PolIII_chi_sf"/>
</dbReference>
<organism evidence="1 2">
    <name type="scientific">Sphingobium fluviale</name>
    <dbReference type="NCBI Taxonomy" id="2506423"/>
    <lineage>
        <taxon>Bacteria</taxon>
        <taxon>Pseudomonadati</taxon>
        <taxon>Pseudomonadota</taxon>
        <taxon>Alphaproteobacteria</taxon>
        <taxon>Sphingomonadales</taxon>
        <taxon>Sphingomonadaceae</taxon>
        <taxon>Sphingobium</taxon>
    </lineage>
</organism>
<accession>A0A4Q1KFS1</accession>